<evidence type="ECO:0000313" key="2">
    <source>
        <dbReference type="EMBL" id="OII74568.1"/>
    </source>
</evidence>
<feature type="compositionally biased region" description="Basic and acidic residues" evidence="1">
    <location>
        <begin position="2200"/>
        <end position="2211"/>
    </location>
</feature>
<dbReference type="Proteomes" id="UP000186176">
    <property type="component" value="Unassembled WGS sequence"/>
</dbReference>
<reference evidence="2 3" key="1">
    <citation type="submission" date="2016-10" db="EMBL/GenBank/DDBJ databases">
        <title>Reductive evolution of mitochondrial metabolism and differential evolution of invasion-related proteins in Cryptosporidium.</title>
        <authorList>
            <person name="Liu S."/>
            <person name="Roellig D.M."/>
            <person name="Guo Y."/>
            <person name="Li N."/>
            <person name="Frace M.A."/>
            <person name="Tang K."/>
            <person name="Zhang L."/>
            <person name="Feng Y."/>
            <person name="Xiao L."/>
        </authorList>
    </citation>
    <scope>NUCLEOTIDE SEQUENCE [LARGE SCALE GENOMIC DNA]</scope>
    <source>
        <strain evidence="2">39726</strain>
    </source>
</reference>
<dbReference type="VEuPathDB" id="CryptoDB:cubi_00121"/>
<feature type="region of interest" description="Disordered" evidence="1">
    <location>
        <begin position="370"/>
        <end position="420"/>
    </location>
</feature>
<feature type="compositionally biased region" description="Low complexity" evidence="1">
    <location>
        <begin position="380"/>
        <end position="392"/>
    </location>
</feature>
<name>A0A1J4MK17_9CRYT</name>
<comment type="caution">
    <text evidence="2">The sequence shown here is derived from an EMBL/GenBank/DDBJ whole genome shotgun (WGS) entry which is preliminary data.</text>
</comment>
<feature type="compositionally biased region" description="Polar residues" evidence="1">
    <location>
        <begin position="230"/>
        <end position="241"/>
    </location>
</feature>
<feature type="compositionally biased region" description="Polar residues" evidence="1">
    <location>
        <begin position="95"/>
        <end position="110"/>
    </location>
</feature>
<feature type="compositionally biased region" description="Basic and acidic residues" evidence="1">
    <location>
        <begin position="370"/>
        <end position="379"/>
    </location>
</feature>
<feature type="region of interest" description="Disordered" evidence="1">
    <location>
        <begin position="230"/>
        <end position="285"/>
    </location>
</feature>
<accession>A0A1J4MK17</accession>
<feature type="region of interest" description="Disordered" evidence="1">
    <location>
        <begin position="2061"/>
        <end position="2087"/>
    </location>
</feature>
<feature type="compositionally biased region" description="Pro residues" evidence="1">
    <location>
        <begin position="269"/>
        <end position="282"/>
    </location>
</feature>
<feature type="compositionally biased region" description="Polar residues" evidence="1">
    <location>
        <begin position="2189"/>
        <end position="2198"/>
    </location>
</feature>
<evidence type="ECO:0000256" key="1">
    <source>
        <dbReference type="SAM" id="MobiDB-lite"/>
    </source>
</evidence>
<proteinExistence type="predicted"/>
<feature type="compositionally biased region" description="Polar residues" evidence="1">
    <location>
        <begin position="2061"/>
        <end position="2083"/>
    </location>
</feature>
<dbReference type="GeneID" id="39976914"/>
<keyword evidence="3" id="KW-1185">Reference proteome</keyword>
<gene>
    <name evidence="2" type="ORF">cubi_00121</name>
</gene>
<sequence>MATNKKSWKRNANFRLLIQLFPAFLFWIILSSGKALSSINGNGKPNANEIVHFTQRKYPKIERDSTDSAFKTDQSILANSLTFQDHGTIPGIQFNPPTANDQSTENSYGSSLLPKSLDSMKVVSSYYPTQKKLDLRQFQKNKHPGGDNREYNSLILDRFLSHVNSVPFDAQSEDNSLSVAPFSSNSNNPDLLFSQLDMEYASKKQELKGLSDYKSNIVSENIYQPPQLLQNSHDSVSKQAQTPTPGSLSSIPPTPLSPTFSINSQPVRSPSPPPPPPPPPLPEQFSIGAQKHQRLDPLFEPIDKKKQDSFINDLVKIKLVSDVIPAPFRKNDQKYEFEFARSKYQNLNNYRMKNLAITREKFRENHVKLDEKASEEQDQKQNQSQNQNASLSKKAEEDDIEMQPLPLGPPIPGTEPGIEGLSHIIPMDKVPLRPQKRQDEWDCITSQVERDKTTWKVERGKMRFNYIPKFSEISPSLFPLSGDAKSLYQNCISALRTLENRQIITSPSNDEVESEFLRTTFCISAAVYCYTETALGDPELQLYWNREVRAITDSLVARDPNVDLLQVVGESLASNSESRVGSSGISSFDRLPNFMPQRMPNQSFSLVPTKLEECPSRNRKANQEENDYEGGLAAALSTNINEVVVDDPEIWTMWRAIITQQDRDLNMNLKRFKIFSKDFPTKFSSDTKPKKMSELRNLCVDLIKEGIRENPPRYELLPMAKPNEEQVLNEFCNYSADYYFGNRQWSYIFEFSSNSPFKMPSNTTIVYGLPKYRPYAPFRYFAAETFNEMRINCCSVIYDLFLSKVFPHISTSYYKDKGTSMDKSKLERFCHEAARKYFNKDISDFDSRLKNVGYFDFTSYKSRVTNYKEVSYQSLLFEGAQDLESTPGYFSVGSIDNNLSYTPRFPNLKPTRVCFSQWKAILDQNKEDLKNNVETPTHLPEAIPNEWNMPQFSRATFRIACFRIIRKLYREGSVSVRSSVLKPISTEQNMEKILSEFCLESSKRYFDGLNTDYSMENLLQIQTDTESQWNSVVEAVMRLQESKKSTTIYWIYPVPPESYVLSSFRYNVNPSPEDEEEEEKIKKSFWRSREGEVGYETRCIESLKFYITKREEELMKMEVDTNDMALVELAIRKVCEEAADTFFGAIEWIWMYKLSNVDNINKYATWIPAVTGLPRRRPISSLLNYKGTGNIVQFRDYCFAFIWTLWKSGNEPDLRISGKLYSSGEGNLVEQKVQLERWCTHVANEAYNSGYKLSKEQKKKEGIVDLGPRMDPQTSLSAVEHNNKTEQENSQVKEGETVVFSLGDASSQWKMILSQVEVDRRRNIRRVIWLPEYAEIKEYFPGSVERRHFVPACIQILHGLSEKGLLEWGTVSPEYQGVIAREFCSDAFMNGYEQKDDSSNPISALYGERQENRELLIEFLKFMHKNKMNIRKWILFYLNENLNLEYAITWALNEDNWGYLSDYFQQAQIHEPDNFNQLFEEVRERVRQMGGFLDAGEDEYFSNNINSRENLWKAIYNQMHIDLLLGRQQRISNLPLSPPDIWLGSRSPEEFVPDCKRVITMLQGQTNPELPSSKELTLKEILTAVRVFGSGDKDESEILDSYCKDVFLHISDKKGLSIFKGSGFSYPGAILEFERNRQWGVIANLATKYSKLQQRDIEGKIGPVSRIDKIPGFVRHTIFQGSYDMEEFLSQCEIALQTLATDINIPSNQKVVFPDLQKNENVEDIIKEYCRTASEYVFQEKMDHALNEDAIDEVAVLNDLDNVSRRFRLRNPLGLDYKKRWNSIIDLAKKRIDEEKYLRMNRVLGIDSAWLKNVYPEIAGQDLKNAFDSKDNNHLASFILVSYELFSAIMLGKEGNEKSNKDKFQFISRKTLLQFCRDVCYKYFTDEARGDVNYSNQDKSATEYALILDMIATRPRIGPDPRDPLYELYPEQGEEVPELNSFNMDQYITSRWEIYKKDFEDDNFRNSMRKNIMDSLNSAEINLLNPKSGKPGSIKNNVVWAPTAPYPWKHHIANKNIPSENMHDSYSGTILAGKTLEHMKSIFGGNIADVAKTTIIPKIPNLNSESQNSKPVNQNGGDSTKNIGGSGRILPLGDYGETAKVKRIKVGTRGGKVVNSKKVDHTEDKFDQIEREYKELVSNNLISQGTGGTEGENEEENIIKGIKPRNRSNPDRIPQQSKRKTRPSREKSGPSSDASISEGTPEKSSKKNAITKEELASSRLADREWTVISQLGKLLPASEGSNLVAGIPIERPKDLYPKSMGNVRAMTEACFSVISNAKFRAISGTRISGKTKEERKHNANFYCRKAAEAYYESIDGDFIPPESLKTLPGFQGLYSPIGKSKATRGRGSRVFLGESSKNPMGKEVGLKPLHKESARIRKSFGPVVGSYGLNTHMHNQSNSLQNTYKKMTGDESIVMGGFALNAKISGVKRNIIADSGNHIREKLVLSPGDDLLTDPDYYNDMKVTNSQDSYVEMRPSKGLGSGIPKPGKLHKKSKDGNPKVYHIQPRADPKEERKIKAQLVNQLNQFSKVAQPVNRNHFRNK</sequence>
<feature type="region of interest" description="Disordered" evidence="1">
    <location>
        <begin position="2140"/>
        <end position="2211"/>
    </location>
</feature>
<evidence type="ECO:0000313" key="3">
    <source>
        <dbReference type="Proteomes" id="UP000186176"/>
    </source>
</evidence>
<protein>
    <submittedName>
        <fullName evidence="2">Uncharacterized protein</fullName>
    </submittedName>
</protein>
<dbReference type="RefSeq" id="XP_028875714.1">
    <property type="nucleotide sequence ID" value="XM_029017135.1"/>
</dbReference>
<feature type="region of interest" description="Disordered" evidence="1">
    <location>
        <begin position="89"/>
        <end position="112"/>
    </location>
</feature>
<dbReference type="EMBL" id="LRBP01000009">
    <property type="protein sequence ID" value="OII74568.1"/>
    <property type="molecule type" value="Genomic_DNA"/>
</dbReference>
<dbReference type="OrthoDB" id="338781at2759"/>
<organism evidence="2 3">
    <name type="scientific">Cryptosporidium ubiquitum</name>
    <dbReference type="NCBI Taxonomy" id="857276"/>
    <lineage>
        <taxon>Eukaryota</taxon>
        <taxon>Sar</taxon>
        <taxon>Alveolata</taxon>
        <taxon>Apicomplexa</taxon>
        <taxon>Conoidasida</taxon>
        <taxon>Coccidia</taxon>
        <taxon>Eucoccidiorida</taxon>
        <taxon>Eimeriorina</taxon>
        <taxon>Cryptosporidiidae</taxon>
        <taxon>Cryptosporidium</taxon>
    </lineage>
</organism>
<feature type="region of interest" description="Disordered" evidence="1">
    <location>
        <begin position="2475"/>
        <end position="2512"/>
    </location>
</feature>
<feature type="compositionally biased region" description="Low complexity" evidence="1">
    <location>
        <begin position="242"/>
        <end position="251"/>
    </location>
</feature>